<feature type="compositionally biased region" description="Basic residues" evidence="7">
    <location>
        <begin position="265"/>
        <end position="278"/>
    </location>
</feature>
<dbReference type="InterPro" id="IPR036388">
    <property type="entry name" value="WH-like_DNA-bd_sf"/>
</dbReference>
<feature type="DNA-binding region" description="Fork-head" evidence="6">
    <location>
        <begin position="175"/>
        <end position="271"/>
    </location>
</feature>
<keyword evidence="3 6" id="KW-0238">DNA-binding</keyword>
<organism evidence="9 10">
    <name type="scientific">Paraphoma chrysanthemicola</name>
    <dbReference type="NCBI Taxonomy" id="798071"/>
    <lineage>
        <taxon>Eukaryota</taxon>
        <taxon>Fungi</taxon>
        <taxon>Dikarya</taxon>
        <taxon>Ascomycota</taxon>
        <taxon>Pezizomycotina</taxon>
        <taxon>Dothideomycetes</taxon>
        <taxon>Pleosporomycetidae</taxon>
        <taxon>Pleosporales</taxon>
        <taxon>Pleosporineae</taxon>
        <taxon>Phaeosphaeriaceae</taxon>
        <taxon>Paraphoma</taxon>
    </lineage>
</organism>
<dbReference type="InterPro" id="IPR030456">
    <property type="entry name" value="TF_fork_head_CS_2"/>
</dbReference>
<dbReference type="PROSITE" id="PS50039">
    <property type="entry name" value="FORK_HEAD_3"/>
    <property type="match status" value="1"/>
</dbReference>
<dbReference type="EMBL" id="JAGMVJ010000003">
    <property type="protein sequence ID" value="KAH7092515.1"/>
    <property type="molecule type" value="Genomic_DNA"/>
</dbReference>
<comment type="subcellular location">
    <subcellularLocation>
        <location evidence="1 6">Nucleus</location>
    </subcellularLocation>
</comment>
<keyword evidence="4" id="KW-0804">Transcription</keyword>
<feature type="compositionally biased region" description="Basic and acidic residues" evidence="7">
    <location>
        <begin position="159"/>
        <end position="174"/>
    </location>
</feature>
<feature type="region of interest" description="Disordered" evidence="7">
    <location>
        <begin position="261"/>
        <end position="313"/>
    </location>
</feature>
<feature type="region of interest" description="Disordered" evidence="7">
    <location>
        <begin position="139"/>
        <end position="174"/>
    </location>
</feature>
<protein>
    <recommendedName>
        <fullName evidence="8">Fork-head domain-containing protein</fullName>
    </recommendedName>
</protein>
<evidence type="ECO:0000256" key="2">
    <source>
        <dbReference type="ARBA" id="ARBA00023015"/>
    </source>
</evidence>
<dbReference type="Gene3D" id="1.10.10.10">
    <property type="entry name" value="Winged helix-like DNA-binding domain superfamily/Winged helix DNA-binding domain"/>
    <property type="match status" value="1"/>
</dbReference>
<evidence type="ECO:0000256" key="3">
    <source>
        <dbReference type="ARBA" id="ARBA00023125"/>
    </source>
</evidence>
<keyword evidence="10" id="KW-1185">Reference proteome</keyword>
<dbReference type="PANTHER" id="PTHR45881:SF5">
    <property type="entry name" value="FORK-HEAD DOMAIN-CONTAINING PROTEIN"/>
    <property type="match status" value="1"/>
</dbReference>
<evidence type="ECO:0000313" key="10">
    <source>
        <dbReference type="Proteomes" id="UP000813461"/>
    </source>
</evidence>
<dbReference type="Proteomes" id="UP000813461">
    <property type="component" value="Unassembled WGS sequence"/>
</dbReference>
<keyword evidence="2" id="KW-0805">Transcription regulation</keyword>
<dbReference type="AlphaFoldDB" id="A0A8K0RE90"/>
<evidence type="ECO:0000313" key="9">
    <source>
        <dbReference type="EMBL" id="KAH7092515.1"/>
    </source>
</evidence>
<feature type="region of interest" description="Disordered" evidence="7">
    <location>
        <begin position="400"/>
        <end position="429"/>
    </location>
</feature>
<sequence>MSLEEPESMQWTAAYGFGLNPTSHSSADYQVHQAFAPSSDFYHYAQNGLAYNDNINLAYASRYTNSSCPRSYGIPDLTGLPANDATSGAYPPAAYQIEPQGHHDLTTISEPGLNDHLMQISDDYEHYYGAHIKQEDDGGYLGPYSDITRPSTPSTPGDDLPKYPRDDGGELGALDKEQPYAQLIYKALLEADNHTMILRDIYDWFKKHTDKASASETKGWQNSIRHNLSMNGAFEKVDHPYEDSRKGYMWRLSKDALRDGVKSTTRYRSKQPNKRAHRNQQPQPQRQASGAKGGQAARRSANLRRSKRMNEHYRSEPYIARSVPAAFDPAYYTETSMQYPSSPLYGSDVDFTYPIKADPHEFGNPLMGNALDLFSSARSYTGSPLAQGMTMGDTAYVLDQNASEPLFTDSPSPPANDPRTPHSSGGWNE</sequence>
<dbReference type="InterPro" id="IPR036390">
    <property type="entry name" value="WH_DNA-bd_sf"/>
</dbReference>
<dbReference type="SUPFAM" id="SSF46785">
    <property type="entry name" value="Winged helix' DNA-binding domain"/>
    <property type="match status" value="1"/>
</dbReference>
<dbReference type="InterPro" id="IPR001766">
    <property type="entry name" value="Fork_head_dom"/>
</dbReference>
<dbReference type="SMART" id="SM00339">
    <property type="entry name" value="FH"/>
    <property type="match status" value="1"/>
</dbReference>
<evidence type="ECO:0000256" key="5">
    <source>
        <dbReference type="ARBA" id="ARBA00023242"/>
    </source>
</evidence>
<evidence type="ECO:0000256" key="1">
    <source>
        <dbReference type="ARBA" id="ARBA00004123"/>
    </source>
</evidence>
<gene>
    <name evidence="9" type="ORF">FB567DRAFT_403295</name>
</gene>
<dbReference type="OrthoDB" id="5954824at2759"/>
<comment type="caution">
    <text evidence="9">The sequence shown here is derived from an EMBL/GenBank/DDBJ whole genome shotgun (WGS) entry which is preliminary data.</text>
</comment>
<name>A0A8K0RE90_9PLEO</name>
<dbReference type="Pfam" id="PF00250">
    <property type="entry name" value="Forkhead"/>
    <property type="match status" value="1"/>
</dbReference>
<evidence type="ECO:0000256" key="6">
    <source>
        <dbReference type="PROSITE-ProRule" id="PRU00089"/>
    </source>
</evidence>
<dbReference type="GO" id="GO:0000978">
    <property type="term" value="F:RNA polymerase II cis-regulatory region sequence-specific DNA binding"/>
    <property type="evidence" value="ECO:0007669"/>
    <property type="project" value="TreeGrafter"/>
</dbReference>
<evidence type="ECO:0000256" key="7">
    <source>
        <dbReference type="SAM" id="MobiDB-lite"/>
    </source>
</evidence>
<reference evidence="9" key="1">
    <citation type="journal article" date="2021" name="Nat. Commun.">
        <title>Genetic determinants of endophytism in the Arabidopsis root mycobiome.</title>
        <authorList>
            <person name="Mesny F."/>
            <person name="Miyauchi S."/>
            <person name="Thiergart T."/>
            <person name="Pickel B."/>
            <person name="Atanasova L."/>
            <person name="Karlsson M."/>
            <person name="Huettel B."/>
            <person name="Barry K.W."/>
            <person name="Haridas S."/>
            <person name="Chen C."/>
            <person name="Bauer D."/>
            <person name="Andreopoulos W."/>
            <person name="Pangilinan J."/>
            <person name="LaButti K."/>
            <person name="Riley R."/>
            <person name="Lipzen A."/>
            <person name="Clum A."/>
            <person name="Drula E."/>
            <person name="Henrissat B."/>
            <person name="Kohler A."/>
            <person name="Grigoriev I.V."/>
            <person name="Martin F.M."/>
            <person name="Hacquard S."/>
        </authorList>
    </citation>
    <scope>NUCLEOTIDE SEQUENCE</scope>
    <source>
        <strain evidence="9">MPI-SDFR-AT-0120</strain>
    </source>
</reference>
<dbReference type="GO" id="GO:0005634">
    <property type="term" value="C:nucleus"/>
    <property type="evidence" value="ECO:0007669"/>
    <property type="project" value="UniProtKB-SubCell"/>
</dbReference>
<evidence type="ECO:0000259" key="8">
    <source>
        <dbReference type="PROSITE" id="PS50039"/>
    </source>
</evidence>
<dbReference type="PROSITE" id="PS00658">
    <property type="entry name" value="FORK_HEAD_2"/>
    <property type="match status" value="1"/>
</dbReference>
<evidence type="ECO:0000256" key="4">
    <source>
        <dbReference type="ARBA" id="ARBA00023163"/>
    </source>
</evidence>
<accession>A0A8K0RE90</accession>
<dbReference type="PANTHER" id="PTHR45881">
    <property type="entry name" value="CHECKPOINT SUPPRESSOR 1-LIKE, ISOFORM A-RELATED"/>
    <property type="match status" value="1"/>
</dbReference>
<keyword evidence="5 6" id="KW-0539">Nucleus</keyword>
<proteinExistence type="predicted"/>
<dbReference type="GO" id="GO:0000981">
    <property type="term" value="F:DNA-binding transcription factor activity, RNA polymerase II-specific"/>
    <property type="evidence" value="ECO:0007669"/>
    <property type="project" value="TreeGrafter"/>
</dbReference>
<feature type="domain" description="Fork-head" evidence="8">
    <location>
        <begin position="175"/>
        <end position="271"/>
    </location>
</feature>
<feature type="compositionally biased region" description="Polar residues" evidence="7">
    <location>
        <begin position="279"/>
        <end position="288"/>
    </location>
</feature>
<feature type="non-terminal residue" evidence="9">
    <location>
        <position position="429"/>
    </location>
</feature>